<dbReference type="AlphaFoldDB" id="A0A5B7DE34"/>
<dbReference type="EMBL" id="VSRR010000789">
    <property type="protein sequence ID" value="MPC19651.1"/>
    <property type="molecule type" value="Genomic_DNA"/>
</dbReference>
<protein>
    <submittedName>
        <fullName evidence="2">Uncharacterized protein</fullName>
    </submittedName>
</protein>
<evidence type="ECO:0000313" key="2">
    <source>
        <dbReference type="EMBL" id="MPC19651.1"/>
    </source>
</evidence>
<proteinExistence type="predicted"/>
<keyword evidence="1" id="KW-0812">Transmembrane</keyword>
<keyword evidence="1" id="KW-1133">Transmembrane helix</keyword>
<name>A0A5B7DE34_PORTR</name>
<reference evidence="2 3" key="1">
    <citation type="submission" date="2019-05" db="EMBL/GenBank/DDBJ databases">
        <title>Another draft genome of Portunus trituberculatus and its Hox gene families provides insights of decapod evolution.</title>
        <authorList>
            <person name="Jeong J.-H."/>
            <person name="Song I."/>
            <person name="Kim S."/>
            <person name="Choi T."/>
            <person name="Kim D."/>
            <person name="Ryu S."/>
            <person name="Kim W."/>
        </authorList>
    </citation>
    <scope>NUCLEOTIDE SEQUENCE [LARGE SCALE GENOMIC DNA]</scope>
    <source>
        <tissue evidence="2">Muscle</tissue>
    </source>
</reference>
<dbReference type="Proteomes" id="UP000324222">
    <property type="component" value="Unassembled WGS sequence"/>
</dbReference>
<accession>A0A5B7DE34</accession>
<keyword evidence="3" id="KW-1185">Reference proteome</keyword>
<organism evidence="2 3">
    <name type="scientific">Portunus trituberculatus</name>
    <name type="common">Swimming crab</name>
    <name type="synonym">Neptunus trituberculatus</name>
    <dbReference type="NCBI Taxonomy" id="210409"/>
    <lineage>
        <taxon>Eukaryota</taxon>
        <taxon>Metazoa</taxon>
        <taxon>Ecdysozoa</taxon>
        <taxon>Arthropoda</taxon>
        <taxon>Crustacea</taxon>
        <taxon>Multicrustacea</taxon>
        <taxon>Malacostraca</taxon>
        <taxon>Eumalacostraca</taxon>
        <taxon>Eucarida</taxon>
        <taxon>Decapoda</taxon>
        <taxon>Pleocyemata</taxon>
        <taxon>Brachyura</taxon>
        <taxon>Eubrachyura</taxon>
        <taxon>Portunoidea</taxon>
        <taxon>Portunidae</taxon>
        <taxon>Portuninae</taxon>
        <taxon>Portunus</taxon>
    </lineage>
</organism>
<evidence type="ECO:0000256" key="1">
    <source>
        <dbReference type="SAM" id="Phobius"/>
    </source>
</evidence>
<evidence type="ECO:0000313" key="3">
    <source>
        <dbReference type="Proteomes" id="UP000324222"/>
    </source>
</evidence>
<comment type="caution">
    <text evidence="2">The sequence shown here is derived from an EMBL/GenBank/DDBJ whole genome shotgun (WGS) entry which is preliminary data.</text>
</comment>
<gene>
    <name evidence="2" type="ORF">E2C01_012577</name>
</gene>
<sequence length="107" mass="12036">MDLRERDRLSRSVVTLVWQKLVVVAILFLLHNPRPNKPPTGLPPSFFLLFLLNAEQFIRVIPIGVLLQRHHVARHALQSGKSVGRDLLLGKRCCGTDGCCCGIVMIR</sequence>
<feature type="transmembrane region" description="Helical" evidence="1">
    <location>
        <begin position="12"/>
        <end position="31"/>
    </location>
</feature>
<feature type="transmembrane region" description="Helical" evidence="1">
    <location>
        <begin position="46"/>
        <end position="67"/>
    </location>
</feature>
<keyword evidence="1" id="KW-0472">Membrane</keyword>